<sequence>EIEAGILVRNNKADKGKVAYASRHARDTLEKMMNVTADDATFSLFKQDKRQTWYKASDEVYIYFVLSMKVSVARVIEALTTTSSNTNLNSSNFKIIKKSFNHNTELDLADSANYVTKKVLENMGFGHVSLRDYSRKMVNDVIVEIHEVKFKDNFVVLDYVNEEEPSILFRRDFLVTTKSQVDFGLGEIRMNLTKFEQGIDVIDLSKEVGSLSEEVVKMGKETRNKGYDINKLNPPPSLRVEEIPPFPPFHHNLYTIP</sequence>
<comment type="caution">
    <text evidence="1">The sequence shown here is derived from an EMBL/GenBank/DDBJ whole genome shotgun (WGS) entry which is preliminary data.</text>
</comment>
<reference evidence="1" key="1">
    <citation type="journal article" date="2019" name="Sci. Rep.">
        <title>Draft genome of Tanacetum cinerariifolium, the natural source of mosquito coil.</title>
        <authorList>
            <person name="Yamashiro T."/>
            <person name="Shiraishi A."/>
            <person name="Satake H."/>
            <person name="Nakayama K."/>
        </authorList>
    </citation>
    <scope>NUCLEOTIDE SEQUENCE</scope>
</reference>
<feature type="non-terminal residue" evidence="1">
    <location>
        <position position="1"/>
    </location>
</feature>
<organism evidence="1">
    <name type="scientific">Tanacetum cinerariifolium</name>
    <name type="common">Dalmatian daisy</name>
    <name type="synonym">Chrysanthemum cinerariifolium</name>
    <dbReference type="NCBI Taxonomy" id="118510"/>
    <lineage>
        <taxon>Eukaryota</taxon>
        <taxon>Viridiplantae</taxon>
        <taxon>Streptophyta</taxon>
        <taxon>Embryophyta</taxon>
        <taxon>Tracheophyta</taxon>
        <taxon>Spermatophyta</taxon>
        <taxon>Magnoliopsida</taxon>
        <taxon>eudicotyledons</taxon>
        <taxon>Gunneridae</taxon>
        <taxon>Pentapetalae</taxon>
        <taxon>asterids</taxon>
        <taxon>campanulids</taxon>
        <taxon>Asterales</taxon>
        <taxon>Asteraceae</taxon>
        <taxon>Asteroideae</taxon>
        <taxon>Anthemideae</taxon>
        <taxon>Anthemidinae</taxon>
        <taxon>Tanacetum</taxon>
    </lineage>
</organism>
<dbReference type="AlphaFoldDB" id="A0A699I028"/>
<evidence type="ECO:0000313" key="1">
    <source>
        <dbReference type="EMBL" id="GEY74073.1"/>
    </source>
</evidence>
<dbReference type="EMBL" id="BKCJ010205207">
    <property type="protein sequence ID" value="GEY74073.1"/>
    <property type="molecule type" value="Genomic_DNA"/>
</dbReference>
<proteinExistence type="predicted"/>
<name>A0A699I028_TANCI</name>
<accession>A0A699I028</accession>
<protein>
    <submittedName>
        <fullName evidence="1">Uncharacterized protein</fullName>
    </submittedName>
</protein>
<gene>
    <name evidence="1" type="ORF">Tci_446047</name>
</gene>